<feature type="transmembrane region" description="Helical" evidence="1">
    <location>
        <begin position="64"/>
        <end position="82"/>
    </location>
</feature>
<feature type="transmembrane region" description="Helical" evidence="1">
    <location>
        <begin position="224"/>
        <end position="248"/>
    </location>
</feature>
<name>A0A7T4JW49_9CORY</name>
<feature type="transmembrane region" description="Helical" evidence="1">
    <location>
        <begin position="135"/>
        <end position="158"/>
    </location>
</feature>
<proteinExistence type="predicted"/>
<feature type="transmembrane region" description="Helical" evidence="1">
    <location>
        <begin position="260"/>
        <end position="279"/>
    </location>
</feature>
<keyword evidence="1" id="KW-0812">Transmembrane</keyword>
<protein>
    <submittedName>
        <fullName evidence="2">Uncharacterized protein</fullName>
    </submittedName>
</protein>
<feature type="transmembrane region" description="Helical" evidence="1">
    <location>
        <begin position="18"/>
        <end position="44"/>
    </location>
</feature>
<reference evidence="2 3" key="1">
    <citation type="submission" date="2020-12" db="EMBL/GenBank/DDBJ databases">
        <title>FDA dAtabase for Regulatory Grade micrObial Sequences (FDA-ARGOS): Supporting development and validation of Infectious Disease Dx tests.</title>
        <authorList>
            <person name="Sproer C."/>
            <person name="Gronow S."/>
            <person name="Severitt S."/>
            <person name="Schroder I."/>
            <person name="Tallon L."/>
            <person name="Sadzewicz L."/>
            <person name="Zhao X."/>
            <person name="Boylan J."/>
            <person name="Ott S."/>
            <person name="Bowen H."/>
            <person name="Vavikolanu K."/>
            <person name="Mehta A."/>
            <person name="Aluvathingal J."/>
            <person name="Nadendla S."/>
            <person name="Lowell S."/>
            <person name="Myers T."/>
            <person name="Yan Y."/>
            <person name="Sichtig H."/>
        </authorList>
    </citation>
    <scope>NUCLEOTIDE SEQUENCE [LARGE SCALE GENOMIC DNA]</scope>
    <source>
        <strain evidence="2 3">FDAARGOS_1053</strain>
    </source>
</reference>
<evidence type="ECO:0000313" key="3">
    <source>
        <dbReference type="Proteomes" id="UP000596145"/>
    </source>
</evidence>
<feature type="transmembrane region" description="Helical" evidence="1">
    <location>
        <begin position="193"/>
        <end position="212"/>
    </location>
</feature>
<feature type="transmembrane region" description="Helical" evidence="1">
    <location>
        <begin position="164"/>
        <end position="181"/>
    </location>
</feature>
<keyword evidence="1" id="KW-0472">Membrane</keyword>
<keyword evidence="1" id="KW-1133">Transmembrane helix</keyword>
<organism evidence="2 3">
    <name type="scientific">Corynebacterium glucuronolyticum</name>
    <dbReference type="NCBI Taxonomy" id="39791"/>
    <lineage>
        <taxon>Bacteria</taxon>
        <taxon>Bacillati</taxon>
        <taxon>Actinomycetota</taxon>
        <taxon>Actinomycetes</taxon>
        <taxon>Mycobacteriales</taxon>
        <taxon>Corynebacteriaceae</taxon>
        <taxon>Corynebacterium</taxon>
    </lineage>
</organism>
<evidence type="ECO:0000256" key="1">
    <source>
        <dbReference type="SAM" id="Phobius"/>
    </source>
</evidence>
<dbReference type="EMBL" id="CP066007">
    <property type="protein sequence ID" value="QQB47624.1"/>
    <property type="molecule type" value="Genomic_DNA"/>
</dbReference>
<dbReference type="Proteomes" id="UP000596145">
    <property type="component" value="Chromosome"/>
</dbReference>
<gene>
    <name evidence="2" type="ORF">I6I10_01290</name>
</gene>
<dbReference type="OrthoDB" id="9955677at2"/>
<sequence>MRVATAAAAGTGKRFSHVIFPGVAVLSVALAAAAFVVNITVLALFGEQYGFIAVDFLGVSWGKLALAVVAHALLIYVVFIYGRIAFKDSFIAPMVVAMGYPGVTAAYADPSELVGTVCMFGAFCAGVLDKHLISALFGVVATFFTPFAWALWIMYAMFILQKKFKSWAWLGIITLFTPALPHAETHRLISEGLFGNISPLGLFLIITTIVWLCSRKGMWPPGFVLFALVLWKMWGGYTVALSSLFVWLPLALATKRNMRPLPFLLVCLVWVFFGAWVSAHGLVQGLAG</sequence>
<feature type="transmembrane region" description="Helical" evidence="1">
    <location>
        <begin position="89"/>
        <end position="107"/>
    </location>
</feature>
<accession>A0A7T4JW49</accession>
<dbReference type="AlphaFoldDB" id="A0A7T4JW49"/>
<evidence type="ECO:0000313" key="2">
    <source>
        <dbReference type="EMBL" id="QQB47624.1"/>
    </source>
</evidence>